<dbReference type="EMBL" id="FTOA01000004">
    <property type="protein sequence ID" value="SIS83455.1"/>
    <property type="molecule type" value="Genomic_DNA"/>
</dbReference>
<reference evidence="2 3" key="1">
    <citation type="submission" date="2017-01" db="EMBL/GenBank/DDBJ databases">
        <authorList>
            <person name="Mah S.A."/>
            <person name="Swanson W.J."/>
            <person name="Moy G.W."/>
            <person name="Vacquier V.D."/>
        </authorList>
    </citation>
    <scope>NUCLEOTIDE SEQUENCE [LARGE SCALE GENOMIC DNA]</scope>
    <source>
        <strain evidence="2 3">DSM 11589</strain>
    </source>
</reference>
<accession>A0A1N7MBF0</accession>
<sequence length="75" mass="7978">MAGSSISGVGSSRTSPTSVSGVSGQTNRPTSQAVEPVREKTGVGPRDPNERNYVRWEGRAFDLDAPRGTYLNILV</sequence>
<dbReference type="AlphaFoldDB" id="A0A1N7MBF0"/>
<keyword evidence="3" id="KW-1185">Reference proteome</keyword>
<evidence type="ECO:0000313" key="3">
    <source>
        <dbReference type="Proteomes" id="UP000185678"/>
    </source>
</evidence>
<feature type="region of interest" description="Disordered" evidence="1">
    <location>
        <begin position="1"/>
        <end position="52"/>
    </location>
</feature>
<evidence type="ECO:0000313" key="2">
    <source>
        <dbReference type="EMBL" id="SIS83455.1"/>
    </source>
</evidence>
<dbReference type="Proteomes" id="UP000185678">
    <property type="component" value="Unassembled WGS sequence"/>
</dbReference>
<gene>
    <name evidence="2" type="ORF">SAMN05421779_10412</name>
</gene>
<feature type="compositionally biased region" description="Polar residues" evidence="1">
    <location>
        <begin position="16"/>
        <end position="33"/>
    </location>
</feature>
<evidence type="ECO:0000256" key="1">
    <source>
        <dbReference type="SAM" id="MobiDB-lite"/>
    </source>
</evidence>
<feature type="compositionally biased region" description="Basic and acidic residues" evidence="1">
    <location>
        <begin position="36"/>
        <end position="52"/>
    </location>
</feature>
<protein>
    <submittedName>
        <fullName evidence="2">Uncharacterized protein</fullName>
    </submittedName>
</protein>
<feature type="compositionally biased region" description="Low complexity" evidence="1">
    <location>
        <begin position="1"/>
        <end position="15"/>
    </location>
</feature>
<name>A0A1N7MBF0_9PROT</name>
<dbReference type="RefSeq" id="WP_076400485.1">
    <property type="nucleotide sequence ID" value="NZ_FTOA01000004.1"/>
</dbReference>
<organism evidence="2 3">
    <name type="scientific">Insolitispirillum peregrinum</name>
    <dbReference type="NCBI Taxonomy" id="80876"/>
    <lineage>
        <taxon>Bacteria</taxon>
        <taxon>Pseudomonadati</taxon>
        <taxon>Pseudomonadota</taxon>
        <taxon>Alphaproteobacteria</taxon>
        <taxon>Rhodospirillales</taxon>
        <taxon>Novispirillaceae</taxon>
        <taxon>Insolitispirillum</taxon>
    </lineage>
</organism>
<proteinExistence type="predicted"/>